<sequence length="69" mass="7790">AVWDSLRILQESEIDVTLRTTLWEGSVIEQNIDELRSVVKNRSMDSSAELVIQHARAADGSPWTPDCCF</sequence>
<accession>A0A7X3HGE4</accession>
<comment type="caution">
    <text evidence="1">The sequence shown here is derived from an EMBL/GenBank/DDBJ whole genome shotgun (WGS) entry which is preliminary data.</text>
</comment>
<dbReference type="EMBL" id="WTFN01000249">
    <property type="protein sequence ID" value="MWK60301.1"/>
    <property type="molecule type" value="Genomic_DNA"/>
</dbReference>
<protein>
    <submittedName>
        <fullName evidence="1">Anaerobic ribonucleoside-triphosphate reductase activating protein</fullName>
    </submittedName>
</protein>
<gene>
    <name evidence="1" type="ORF">GO594_30425</name>
</gene>
<reference evidence="1 2" key="1">
    <citation type="submission" date="2019-12" db="EMBL/GenBank/DDBJ databases">
        <title>Draft genome sequence of Pseudomonas otitidis recovered from a chicken carcass.</title>
        <authorList>
            <person name="Vieira T.R."/>
            <person name="Oliviera E.F.C."/>
            <person name="Silva N.M.V."/>
            <person name="Sambrano G.E."/>
            <person name="Cibulski S.P."/>
            <person name="Cardoso M.R.I."/>
        </authorList>
    </citation>
    <scope>NUCLEOTIDE SEQUENCE [LARGE SCALE GENOMIC DNA]</scope>
    <source>
        <strain evidence="1 2">25_K</strain>
    </source>
</reference>
<organism evidence="1 2">
    <name type="scientific">Metapseudomonas otitidis</name>
    <dbReference type="NCBI Taxonomy" id="319939"/>
    <lineage>
        <taxon>Bacteria</taxon>
        <taxon>Pseudomonadati</taxon>
        <taxon>Pseudomonadota</taxon>
        <taxon>Gammaproteobacteria</taxon>
        <taxon>Pseudomonadales</taxon>
        <taxon>Pseudomonadaceae</taxon>
        <taxon>Metapseudomonas</taxon>
    </lineage>
</organism>
<evidence type="ECO:0000313" key="1">
    <source>
        <dbReference type="EMBL" id="MWK60301.1"/>
    </source>
</evidence>
<dbReference type="Proteomes" id="UP000461288">
    <property type="component" value="Unassembled WGS sequence"/>
</dbReference>
<feature type="non-terminal residue" evidence="1">
    <location>
        <position position="1"/>
    </location>
</feature>
<proteinExistence type="predicted"/>
<dbReference type="AlphaFoldDB" id="A0A7X3HGE4"/>
<name>A0A7X3HGE4_9GAMM</name>
<evidence type="ECO:0000313" key="2">
    <source>
        <dbReference type="Proteomes" id="UP000461288"/>
    </source>
</evidence>